<dbReference type="PANTHER" id="PTHR43872">
    <property type="entry name" value="MONOOXYGENASE, PUTATIVE (AFU_ORTHOLOGUE AFUA_8G02570)-RELATED"/>
    <property type="match status" value="1"/>
</dbReference>
<keyword evidence="5 6" id="KW-0503">Monooxygenase</keyword>
<keyword evidence="3" id="KW-0274">FAD</keyword>
<dbReference type="InterPro" id="IPR051820">
    <property type="entry name" value="FAD-binding_MO"/>
</dbReference>
<keyword evidence="2" id="KW-0285">Flavoprotein</keyword>
<evidence type="ECO:0000256" key="3">
    <source>
        <dbReference type="ARBA" id="ARBA00022827"/>
    </source>
</evidence>
<dbReference type="Pfam" id="PF00743">
    <property type="entry name" value="FMO-like"/>
    <property type="match status" value="1"/>
</dbReference>
<evidence type="ECO:0000256" key="1">
    <source>
        <dbReference type="ARBA" id="ARBA00001974"/>
    </source>
</evidence>
<dbReference type="Proteomes" id="UP001338125">
    <property type="component" value="Unassembled WGS sequence"/>
</dbReference>
<dbReference type="InterPro" id="IPR020946">
    <property type="entry name" value="Flavin_mOase-like"/>
</dbReference>
<evidence type="ECO:0000313" key="6">
    <source>
        <dbReference type="EMBL" id="KAK5992624.1"/>
    </source>
</evidence>
<dbReference type="PANTHER" id="PTHR43872:SF1">
    <property type="entry name" value="MONOOXYGENASE, PUTATIVE (AFU_ORTHOLOGUE AFUA_8G02570)-RELATED"/>
    <property type="match status" value="1"/>
</dbReference>
<evidence type="ECO:0000256" key="4">
    <source>
        <dbReference type="ARBA" id="ARBA00023002"/>
    </source>
</evidence>
<protein>
    <submittedName>
        <fullName evidence="6">FAD-containing monooxygenase EthA</fullName>
    </submittedName>
</protein>
<sequence>MTNLDMDIPDEVHDILIIGAGISGINAAHRVREQLPHRKLTILEARSVIGGTWSFWKYPGLRSDSSLRAFGFSWHPWKHAHLIGSGPEIVEYVTEAAQADGTFDKILFRHRVEGAEWSSERQTWRLEVDADGHKKIYDANFIIGCTGYYSYEKALDSPIPGIENFAGKVVHPQWWPEDLDYNNQRVTIIGSGATAYTLLPEMAGKSKSITMLQRSPSYVVSIPRTSSLEWFLSLILPLSWVHGITRCLDISHEVIMTEFFLAAPRFGKWLLTWQTKQEVPKHVDVSVHFNPRYGPIQQRLCMTPDGEFFKALERDNCEIVTDIIETVTEDGILLKSGRKLETDIIITATGMHLQLFDGLAPKVDGKPLNFGKQYSWRGCLIEGLPNFSFLIGYVTTSWTPGVDSMINMIIRVIKQMELEGAASVIPVIEREKIIPHRSPVRANSNYLVKALDRLPLATGKAPFYGRQSLLVDTWALFFGSVKDGLLYGGHGSKKMN</sequence>
<proteinExistence type="predicted"/>
<evidence type="ECO:0000256" key="2">
    <source>
        <dbReference type="ARBA" id="ARBA00022630"/>
    </source>
</evidence>
<dbReference type="InterPro" id="IPR036188">
    <property type="entry name" value="FAD/NAD-bd_sf"/>
</dbReference>
<accession>A0ABR0SKG6</accession>
<gene>
    <name evidence="6" type="ORF">PT974_06038</name>
</gene>
<dbReference type="GO" id="GO:0004497">
    <property type="term" value="F:monooxygenase activity"/>
    <property type="evidence" value="ECO:0007669"/>
    <property type="project" value="UniProtKB-KW"/>
</dbReference>
<evidence type="ECO:0000256" key="5">
    <source>
        <dbReference type="ARBA" id="ARBA00023033"/>
    </source>
</evidence>
<organism evidence="6 7">
    <name type="scientific">Cladobotryum mycophilum</name>
    <dbReference type="NCBI Taxonomy" id="491253"/>
    <lineage>
        <taxon>Eukaryota</taxon>
        <taxon>Fungi</taxon>
        <taxon>Dikarya</taxon>
        <taxon>Ascomycota</taxon>
        <taxon>Pezizomycotina</taxon>
        <taxon>Sordariomycetes</taxon>
        <taxon>Hypocreomycetidae</taxon>
        <taxon>Hypocreales</taxon>
        <taxon>Hypocreaceae</taxon>
        <taxon>Cladobotryum</taxon>
    </lineage>
</organism>
<dbReference type="SUPFAM" id="SSF51905">
    <property type="entry name" value="FAD/NAD(P)-binding domain"/>
    <property type="match status" value="2"/>
</dbReference>
<keyword evidence="4" id="KW-0560">Oxidoreductase</keyword>
<comment type="caution">
    <text evidence="6">The sequence shown here is derived from an EMBL/GenBank/DDBJ whole genome shotgun (WGS) entry which is preliminary data.</text>
</comment>
<comment type="cofactor">
    <cofactor evidence="1">
        <name>FAD</name>
        <dbReference type="ChEBI" id="CHEBI:57692"/>
    </cofactor>
</comment>
<dbReference type="EMBL" id="JAVFKD010000012">
    <property type="protein sequence ID" value="KAK5992624.1"/>
    <property type="molecule type" value="Genomic_DNA"/>
</dbReference>
<reference evidence="6 7" key="1">
    <citation type="submission" date="2024-01" db="EMBL/GenBank/DDBJ databases">
        <title>Complete genome of Cladobotryum mycophilum ATHUM6906.</title>
        <authorList>
            <person name="Christinaki A.C."/>
            <person name="Myridakis A.I."/>
            <person name="Kouvelis V.N."/>
        </authorList>
    </citation>
    <scope>NUCLEOTIDE SEQUENCE [LARGE SCALE GENOMIC DNA]</scope>
    <source>
        <strain evidence="6 7">ATHUM6906</strain>
    </source>
</reference>
<dbReference type="Gene3D" id="3.50.50.60">
    <property type="entry name" value="FAD/NAD(P)-binding domain"/>
    <property type="match status" value="1"/>
</dbReference>
<name>A0ABR0SKG6_9HYPO</name>
<evidence type="ECO:0000313" key="7">
    <source>
        <dbReference type="Proteomes" id="UP001338125"/>
    </source>
</evidence>
<keyword evidence="7" id="KW-1185">Reference proteome</keyword>